<proteinExistence type="predicted"/>
<dbReference type="Proteomes" id="UP000646548">
    <property type="component" value="Unassembled WGS sequence"/>
</dbReference>
<protein>
    <submittedName>
        <fullName evidence="2">Uncharacterized protein</fullName>
    </submittedName>
</protein>
<evidence type="ECO:0000256" key="1">
    <source>
        <dbReference type="SAM" id="MobiDB-lite"/>
    </source>
</evidence>
<accession>A0A834C7Q7</accession>
<reference evidence="2" key="1">
    <citation type="journal article" name="BMC Genomics">
        <title>Long-read sequencing and de novo genome assembly of marine medaka (Oryzias melastigma).</title>
        <authorList>
            <person name="Liang P."/>
            <person name="Saqib H.S.A."/>
            <person name="Ni X."/>
            <person name="Shen Y."/>
        </authorList>
    </citation>
    <scope>NUCLEOTIDE SEQUENCE</scope>
    <source>
        <strain evidence="2">Bigg-433</strain>
    </source>
</reference>
<sequence length="105" mass="11745">MCETLSKELSNHISSEKPEKLVQTPEKNLSKYTLHLEFSCPSQTRFPLREGGAAQWDEQEGRRCSGAQTTPHLHHSTSCLWPRCPADAAGQTEPLEVCMHSLSPQ</sequence>
<evidence type="ECO:0000313" key="3">
    <source>
        <dbReference type="Proteomes" id="UP000646548"/>
    </source>
</evidence>
<evidence type="ECO:0000313" key="2">
    <source>
        <dbReference type="EMBL" id="KAF6724174.1"/>
    </source>
</evidence>
<feature type="region of interest" description="Disordered" evidence="1">
    <location>
        <begin position="1"/>
        <end position="25"/>
    </location>
</feature>
<comment type="caution">
    <text evidence="2">The sequence shown here is derived from an EMBL/GenBank/DDBJ whole genome shotgun (WGS) entry which is preliminary data.</text>
</comment>
<organism evidence="2 3">
    <name type="scientific">Oryzias melastigma</name>
    <name type="common">Marine medaka</name>
    <dbReference type="NCBI Taxonomy" id="30732"/>
    <lineage>
        <taxon>Eukaryota</taxon>
        <taxon>Metazoa</taxon>
        <taxon>Chordata</taxon>
        <taxon>Craniata</taxon>
        <taxon>Vertebrata</taxon>
        <taxon>Euteleostomi</taxon>
        <taxon>Actinopterygii</taxon>
        <taxon>Neopterygii</taxon>
        <taxon>Teleostei</taxon>
        <taxon>Neoteleostei</taxon>
        <taxon>Acanthomorphata</taxon>
        <taxon>Ovalentaria</taxon>
        <taxon>Atherinomorphae</taxon>
        <taxon>Beloniformes</taxon>
        <taxon>Adrianichthyidae</taxon>
        <taxon>Oryziinae</taxon>
        <taxon>Oryzias</taxon>
    </lineage>
</organism>
<dbReference type="AlphaFoldDB" id="A0A834C7Q7"/>
<name>A0A834C7Q7_ORYME</name>
<gene>
    <name evidence="2" type="ORF">FQA47_016206</name>
</gene>
<feature type="compositionally biased region" description="Basic and acidic residues" evidence="1">
    <location>
        <begin position="1"/>
        <end position="20"/>
    </location>
</feature>
<dbReference type="EMBL" id="WKFB01000402">
    <property type="protein sequence ID" value="KAF6724174.1"/>
    <property type="molecule type" value="Genomic_DNA"/>
</dbReference>